<evidence type="ECO:0000259" key="1">
    <source>
        <dbReference type="Pfam" id="PF01814"/>
    </source>
</evidence>
<dbReference type="EMBL" id="KQ965760">
    <property type="protein sequence ID" value="KXS15753.1"/>
    <property type="molecule type" value="Genomic_DNA"/>
</dbReference>
<dbReference type="PANTHER" id="PTHR35585:SF1">
    <property type="entry name" value="HHE DOMAIN PROTEIN (AFU_ORTHOLOGUE AFUA_4G00730)"/>
    <property type="match status" value="1"/>
</dbReference>
<dbReference type="STRING" id="1344416.A0A139AH65"/>
<dbReference type="OrthoDB" id="9983919at2759"/>
<gene>
    <name evidence="2" type="ORF">M427DRAFT_56578</name>
</gene>
<sequence length="209" mass="24064">MTGSQGPENKAQRATIYDLIKRDHEVIRDLHHRYLAAHEDANRISILKMLIRETSLHAAAEDLVVYPALKQFSHSLQEAVHSDPHRSRNEHRLVETQLLKLETMLTTVDTSDKHQRRFMDELMSEAMTMLDKHMRSEERHDLVYLAKALPDAQLQDLGEIFVAAKRTVDGLHFHDPEAVANVPVKVLETLPGPVMEKFKELHSKFHKDS</sequence>
<keyword evidence="3" id="KW-1185">Reference proteome</keyword>
<protein>
    <recommendedName>
        <fullName evidence="1">Hemerythrin-like domain-containing protein</fullName>
    </recommendedName>
</protein>
<dbReference type="AlphaFoldDB" id="A0A139AH65"/>
<dbReference type="Gene3D" id="1.20.120.520">
    <property type="entry name" value="nmb1532 protein domain like"/>
    <property type="match status" value="1"/>
</dbReference>
<evidence type="ECO:0000313" key="2">
    <source>
        <dbReference type="EMBL" id="KXS15753.1"/>
    </source>
</evidence>
<proteinExistence type="predicted"/>
<accession>A0A139AH65</accession>
<evidence type="ECO:0000313" key="3">
    <source>
        <dbReference type="Proteomes" id="UP000070544"/>
    </source>
</evidence>
<reference evidence="2 3" key="1">
    <citation type="journal article" date="2015" name="Genome Biol. Evol.">
        <title>Phylogenomic analyses indicate that early fungi evolved digesting cell walls of algal ancestors of land plants.</title>
        <authorList>
            <person name="Chang Y."/>
            <person name="Wang S."/>
            <person name="Sekimoto S."/>
            <person name="Aerts A.L."/>
            <person name="Choi C."/>
            <person name="Clum A."/>
            <person name="LaButti K.M."/>
            <person name="Lindquist E.A."/>
            <person name="Yee Ngan C."/>
            <person name="Ohm R.A."/>
            <person name="Salamov A.A."/>
            <person name="Grigoriev I.V."/>
            <person name="Spatafora J.W."/>
            <person name="Berbee M.L."/>
        </authorList>
    </citation>
    <scope>NUCLEOTIDE SEQUENCE [LARGE SCALE GENOMIC DNA]</scope>
    <source>
        <strain evidence="2 3">JEL478</strain>
    </source>
</reference>
<dbReference type="InterPro" id="IPR012312">
    <property type="entry name" value="Hemerythrin-like"/>
</dbReference>
<dbReference type="PANTHER" id="PTHR35585">
    <property type="entry name" value="HHE DOMAIN PROTEIN (AFU_ORTHOLOGUE AFUA_4G00730)"/>
    <property type="match status" value="1"/>
</dbReference>
<organism evidence="2 3">
    <name type="scientific">Gonapodya prolifera (strain JEL478)</name>
    <name type="common">Monoblepharis prolifera</name>
    <dbReference type="NCBI Taxonomy" id="1344416"/>
    <lineage>
        <taxon>Eukaryota</taxon>
        <taxon>Fungi</taxon>
        <taxon>Fungi incertae sedis</taxon>
        <taxon>Chytridiomycota</taxon>
        <taxon>Chytridiomycota incertae sedis</taxon>
        <taxon>Monoblepharidomycetes</taxon>
        <taxon>Monoblepharidales</taxon>
        <taxon>Gonapodyaceae</taxon>
        <taxon>Gonapodya</taxon>
    </lineage>
</organism>
<feature type="domain" description="Hemerythrin-like" evidence="1">
    <location>
        <begin position="15"/>
        <end position="140"/>
    </location>
</feature>
<dbReference type="Pfam" id="PF01814">
    <property type="entry name" value="Hemerythrin"/>
    <property type="match status" value="1"/>
</dbReference>
<dbReference type="Proteomes" id="UP000070544">
    <property type="component" value="Unassembled WGS sequence"/>
</dbReference>
<name>A0A139AH65_GONPJ</name>